<dbReference type="EMBL" id="ATJO01000008">
    <property type="protein sequence ID" value="EPI51939.1"/>
    <property type="molecule type" value="Genomic_DNA"/>
</dbReference>
<name>S4IB32_9BIFI</name>
<dbReference type="Proteomes" id="UP000014601">
    <property type="component" value="Unassembled WGS sequence"/>
</dbReference>
<protein>
    <submittedName>
        <fullName evidence="1">Uncharacterized protein</fullName>
    </submittedName>
</protein>
<dbReference type="AlphaFoldDB" id="S4IB32"/>
<reference evidence="1 2" key="1">
    <citation type="submission" date="2013-06" db="EMBL/GenBank/DDBJ databases">
        <authorList>
            <person name="Weinstock G."/>
            <person name="Sodergren E."/>
            <person name="Lobos E.A."/>
            <person name="Fulton L."/>
            <person name="Fulton R."/>
            <person name="Courtney L."/>
            <person name="Fronick C."/>
            <person name="O'Laughlin M."/>
            <person name="Godfrey J."/>
            <person name="Wilson R.M."/>
            <person name="Miner T."/>
            <person name="Farmer C."/>
            <person name="Delehaunty K."/>
            <person name="Cordes M."/>
            <person name="Minx P."/>
            <person name="Tomlinson C."/>
            <person name="Chen J."/>
            <person name="Wollam A."/>
            <person name="Pepin K.H."/>
            <person name="Bhonagiri V."/>
            <person name="Zhang X."/>
            <person name="Warren W."/>
            <person name="Mitreva M."/>
            <person name="Mardis E.R."/>
            <person name="Wilson R.K."/>
        </authorList>
    </citation>
    <scope>NUCLEOTIDE SEQUENCE [LARGE SCALE GENOMIC DNA]</scope>
    <source>
        <strain evidence="1 2">JCP7719</strain>
    </source>
</reference>
<evidence type="ECO:0000313" key="2">
    <source>
        <dbReference type="Proteomes" id="UP000014601"/>
    </source>
</evidence>
<accession>S4IB32</accession>
<organism evidence="1 2">
    <name type="scientific">Gardnerella pickettii JCP7719</name>
    <dbReference type="NCBI Taxonomy" id="1261061"/>
    <lineage>
        <taxon>Bacteria</taxon>
        <taxon>Bacillati</taxon>
        <taxon>Actinomycetota</taxon>
        <taxon>Actinomycetes</taxon>
        <taxon>Bifidobacteriales</taxon>
        <taxon>Bifidobacteriaceae</taxon>
        <taxon>Gardnerella</taxon>
        <taxon>Gardnerella pickettii</taxon>
    </lineage>
</organism>
<proteinExistence type="predicted"/>
<dbReference type="HOGENOM" id="CLU_3270597_0_0_11"/>
<gene>
    <name evidence="1" type="ORF">HMPREF1576_00134</name>
</gene>
<sequence length="41" mass="4648">MLLNFLLSTIANIRKGGIKSKNDSSRTAGIIRSLWQFIRNN</sequence>
<evidence type="ECO:0000313" key="1">
    <source>
        <dbReference type="EMBL" id="EPI51939.1"/>
    </source>
</evidence>
<comment type="caution">
    <text evidence="1">The sequence shown here is derived from an EMBL/GenBank/DDBJ whole genome shotgun (WGS) entry which is preliminary data.</text>
</comment>